<protein>
    <submittedName>
        <fullName evidence="1">Uncharacterized protein</fullName>
    </submittedName>
</protein>
<dbReference type="Proteomes" id="UP000318704">
    <property type="component" value="Chromosome"/>
</dbReference>
<gene>
    <name evidence="1" type="ORF">V144x_31560</name>
</gene>
<evidence type="ECO:0000313" key="2">
    <source>
        <dbReference type="Proteomes" id="UP000318704"/>
    </source>
</evidence>
<proteinExistence type="predicted"/>
<accession>A0A517VXE7</accession>
<organism evidence="1 2">
    <name type="scientific">Gimesia aquarii</name>
    <dbReference type="NCBI Taxonomy" id="2527964"/>
    <lineage>
        <taxon>Bacteria</taxon>
        <taxon>Pseudomonadati</taxon>
        <taxon>Planctomycetota</taxon>
        <taxon>Planctomycetia</taxon>
        <taxon>Planctomycetales</taxon>
        <taxon>Planctomycetaceae</taxon>
        <taxon>Gimesia</taxon>
    </lineage>
</organism>
<reference evidence="1 2" key="1">
    <citation type="submission" date="2019-03" db="EMBL/GenBank/DDBJ databases">
        <title>Deep-cultivation of Planctomycetes and their phenomic and genomic characterization uncovers novel biology.</title>
        <authorList>
            <person name="Wiegand S."/>
            <person name="Jogler M."/>
            <person name="Boedeker C."/>
            <person name="Pinto D."/>
            <person name="Vollmers J."/>
            <person name="Rivas-Marin E."/>
            <person name="Kohn T."/>
            <person name="Peeters S.H."/>
            <person name="Heuer A."/>
            <person name="Rast P."/>
            <person name="Oberbeckmann S."/>
            <person name="Bunk B."/>
            <person name="Jeske O."/>
            <person name="Meyerdierks A."/>
            <person name="Storesund J.E."/>
            <person name="Kallscheuer N."/>
            <person name="Luecker S."/>
            <person name="Lage O.M."/>
            <person name="Pohl T."/>
            <person name="Merkel B.J."/>
            <person name="Hornburger P."/>
            <person name="Mueller R.-W."/>
            <person name="Bruemmer F."/>
            <person name="Labrenz M."/>
            <person name="Spormann A.M."/>
            <person name="Op den Camp H."/>
            <person name="Overmann J."/>
            <person name="Amann R."/>
            <person name="Jetten M.S.M."/>
            <person name="Mascher T."/>
            <person name="Medema M.H."/>
            <person name="Devos D.P."/>
            <person name="Kaster A.-K."/>
            <person name="Ovreas L."/>
            <person name="Rohde M."/>
            <person name="Galperin M.Y."/>
            <person name="Jogler C."/>
        </authorList>
    </citation>
    <scope>NUCLEOTIDE SEQUENCE [LARGE SCALE GENOMIC DNA]</scope>
    <source>
        <strain evidence="1 2">V144</strain>
    </source>
</reference>
<evidence type="ECO:0000313" key="1">
    <source>
        <dbReference type="EMBL" id="QDT97676.1"/>
    </source>
</evidence>
<dbReference type="KEGG" id="gaw:V144x_31560"/>
<dbReference type="AlphaFoldDB" id="A0A517VXE7"/>
<dbReference type="EMBL" id="CP037920">
    <property type="protein sequence ID" value="QDT97676.1"/>
    <property type="molecule type" value="Genomic_DNA"/>
</dbReference>
<sequence>MIELLDELQKLYIRLLHTGLIEIKTASELDQKEWLKAEINFLHNIPSLLNETNIQRHRYFWEKERPYYLERIEELNLDEEIRIMSFYDNILQEMEPLMLKMFRQENQTGDK</sequence>
<dbReference type="RefSeq" id="WP_144985985.1">
    <property type="nucleotide sequence ID" value="NZ_CP037920.1"/>
</dbReference>
<name>A0A517VXE7_9PLAN</name>